<dbReference type="Proteomes" id="UP001218638">
    <property type="component" value="Chromosome"/>
</dbReference>
<evidence type="ECO:0000313" key="1">
    <source>
        <dbReference type="EMBL" id="WED65458.1"/>
    </source>
</evidence>
<dbReference type="KEGG" id="slom:PXH66_01170"/>
<name>A0AAF0A147_9BACT</name>
<reference evidence="1" key="1">
    <citation type="submission" date="2023-03" db="EMBL/GenBank/DDBJ databases">
        <title>Lomoglobus Profundus gen. nov., sp. nov., a novel member of the phylum Verrucomicrobia, isolated from deep-marine sediment of South China Sea.</title>
        <authorList>
            <person name="Ahmad T."/>
            <person name="Ishaq S.E."/>
            <person name="Wang F."/>
        </authorList>
    </citation>
    <scope>NUCLEOTIDE SEQUENCE</scope>
    <source>
        <strain evidence="1">LMO-M01</strain>
    </source>
</reference>
<dbReference type="Gene3D" id="3.30.420.40">
    <property type="match status" value="2"/>
</dbReference>
<sequence>MFFATKPKGLFVEFANHSRRVVRANSATSPMVIEEFAACDETDEEGWGEILEHFLPKKSTHGLLQAQCSVFPEKRLLRRSTIDPRRVKEDGYLSEFAASQYRIEPEGYNLAFINASNGAEYNMADPTEKEVMVVGIPKEGLDEAQDAVLAEGVYPDRLEFGSLACIGALADYLKFNEIKAPVVVLELELNSAHSFIVSADGVEASRLLPHGLSSMIPVVQKELGLKDEESAKKLFFSNTFDFTGMGPTLIKRLLHELQSSIGFFEVQTGQSISSVFCPNLSSKLSWLEEVIATQLGVGQLKLNLMPWLESRGITIAPSAAELELTREWFGVLSLMPRYDAIKTEE</sequence>
<dbReference type="Gene3D" id="3.30.1490.300">
    <property type="match status" value="1"/>
</dbReference>
<gene>
    <name evidence="1" type="ORF">PXH66_01170</name>
</gene>
<dbReference type="AlphaFoldDB" id="A0AAF0A147"/>
<dbReference type="RefSeq" id="WP_330929405.1">
    <property type="nucleotide sequence ID" value="NZ_CP119075.1"/>
</dbReference>
<accession>A0AAF0A147</accession>
<proteinExistence type="predicted"/>
<protein>
    <submittedName>
        <fullName evidence="1">Uncharacterized protein</fullName>
    </submittedName>
</protein>
<evidence type="ECO:0000313" key="2">
    <source>
        <dbReference type="Proteomes" id="UP001218638"/>
    </source>
</evidence>
<dbReference type="EMBL" id="CP119075">
    <property type="protein sequence ID" value="WED65458.1"/>
    <property type="molecule type" value="Genomic_DNA"/>
</dbReference>
<organism evidence="1 2">
    <name type="scientific">Synoicihabitans lomoniglobus</name>
    <dbReference type="NCBI Taxonomy" id="2909285"/>
    <lineage>
        <taxon>Bacteria</taxon>
        <taxon>Pseudomonadati</taxon>
        <taxon>Verrucomicrobiota</taxon>
        <taxon>Opitutia</taxon>
        <taxon>Opitutales</taxon>
        <taxon>Opitutaceae</taxon>
        <taxon>Synoicihabitans</taxon>
    </lineage>
</organism>
<keyword evidence="2" id="KW-1185">Reference proteome</keyword>